<keyword evidence="5 7" id="KW-0732">Signal</keyword>
<evidence type="ECO:0000256" key="5">
    <source>
        <dbReference type="ARBA" id="ARBA00022729"/>
    </source>
</evidence>
<dbReference type="STRING" id="181874.A0A409YZ33"/>
<keyword evidence="3 7" id="KW-0134">Cell wall</keyword>
<dbReference type="AlphaFoldDB" id="A0A409YZ33"/>
<feature type="chain" id="PRO_5018816446" description="Hydrophobin" evidence="7">
    <location>
        <begin position="19"/>
        <end position="113"/>
    </location>
</feature>
<evidence type="ECO:0000256" key="2">
    <source>
        <dbReference type="ARBA" id="ARBA00010446"/>
    </source>
</evidence>
<keyword evidence="9" id="KW-1185">Reference proteome</keyword>
<evidence type="ECO:0000256" key="6">
    <source>
        <dbReference type="ARBA" id="ARBA00023157"/>
    </source>
</evidence>
<dbReference type="EMBL" id="NHTK01000031">
    <property type="protein sequence ID" value="PPR08287.1"/>
    <property type="molecule type" value="Genomic_DNA"/>
</dbReference>
<dbReference type="OrthoDB" id="4225815at2759"/>
<comment type="caution">
    <text evidence="8">The sequence shown here is derived from an EMBL/GenBank/DDBJ whole genome shotgun (WGS) entry which is preliminary data.</text>
</comment>
<keyword evidence="6 7" id="KW-1015">Disulfide bond</keyword>
<evidence type="ECO:0000313" key="8">
    <source>
        <dbReference type="EMBL" id="PPR08287.1"/>
    </source>
</evidence>
<comment type="subcellular location">
    <subcellularLocation>
        <location evidence="1 7">Secreted</location>
        <location evidence="1 7">Cell wall</location>
    </subcellularLocation>
</comment>
<feature type="signal peptide" evidence="7">
    <location>
        <begin position="1"/>
        <end position="18"/>
    </location>
</feature>
<keyword evidence="4 7" id="KW-0964">Secreted</keyword>
<proteinExistence type="inferred from homology"/>
<name>A0A409YZ33_9AGAR</name>
<dbReference type="PROSITE" id="PS00956">
    <property type="entry name" value="HYDROPHOBIN"/>
    <property type="match status" value="1"/>
</dbReference>
<dbReference type="SMART" id="SM00075">
    <property type="entry name" value="HYDRO"/>
    <property type="match status" value="1"/>
</dbReference>
<dbReference type="GO" id="GO:0009277">
    <property type="term" value="C:fungal-type cell wall"/>
    <property type="evidence" value="ECO:0007669"/>
    <property type="project" value="InterPro"/>
</dbReference>
<protein>
    <recommendedName>
        <fullName evidence="7">Hydrophobin</fullName>
    </recommendedName>
</protein>
<dbReference type="Proteomes" id="UP000284842">
    <property type="component" value="Unassembled WGS sequence"/>
</dbReference>
<evidence type="ECO:0000256" key="4">
    <source>
        <dbReference type="ARBA" id="ARBA00022525"/>
    </source>
</evidence>
<dbReference type="InParanoid" id="A0A409YZ33"/>
<dbReference type="Pfam" id="PF01185">
    <property type="entry name" value="Hydrophobin"/>
    <property type="match status" value="1"/>
</dbReference>
<dbReference type="CDD" id="cd23507">
    <property type="entry name" value="hydrophobin_I"/>
    <property type="match status" value="1"/>
</dbReference>
<dbReference type="InterPro" id="IPR019778">
    <property type="entry name" value="Class_I_Hydrophobin_CS"/>
</dbReference>
<accession>A0A409YZ33</accession>
<dbReference type="InterPro" id="IPR001338">
    <property type="entry name" value="Class_I_Hydrophobin"/>
</dbReference>
<evidence type="ECO:0000313" key="9">
    <source>
        <dbReference type="Proteomes" id="UP000284842"/>
    </source>
</evidence>
<organism evidence="8 9">
    <name type="scientific">Panaeolus cyanescens</name>
    <dbReference type="NCBI Taxonomy" id="181874"/>
    <lineage>
        <taxon>Eukaryota</taxon>
        <taxon>Fungi</taxon>
        <taxon>Dikarya</taxon>
        <taxon>Basidiomycota</taxon>
        <taxon>Agaricomycotina</taxon>
        <taxon>Agaricomycetes</taxon>
        <taxon>Agaricomycetidae</taxon>
        <taxon>Agaricales</taxon>
        <taxon>Agaricineae</taxon>
        <taxon>Galeropsidaceae</taxon>
        <taxon>Panaeolus</taxon>
    </lineage>
</organism>
<evidence type="ECO:0000256" key="7">
    <source>
        <dbReference type="RuleBase" id="RU365009"/>
    </source>
</evidence>
<gene>
    <name evidence="8" type="ORF">CVT24_001124</name>
</gene>
<evidence type="ECO:0000256" key="1">
    <source>
        <dbReference type="ARBA" id="ARBA00004191"/>
    </source>
</evidence>
<comment type="similarity">
    <text evidence="2 7">Belongs to the fungal hydrophobin family.</text>
</comment>
<sequence length="113" mass="11190">MHFSTLVAFAAVPLAVSATVLPRTGGGGGNNNACNTGEVKCCNQLQTQAEYPLTSLLGLLGVVLGPVTALIGSDCSPLSVLAISGNSCTTQPVCCTGLALNGLINVGCNAVNV</sequence>
<evidence type="ECO:0000256" key="3">
    <source>
        <dbReference type="ARBA" id="ARBA00022512"/>
    </source>
</evidence>
<dbReference type="GO" id="GO:0005199">
    <property type="term" value="F:structural constituent of cell wall"/>
    <property type="evidence" value="ECO:0007669"/>
    <property type="project" value="InterPro"/>
</dbReference>
<reference evidence="8 9" key="1">
    <citation type="journal article" date="2018" name="Evol. Lett.">
        <title>Horizontal gene cluster transfer increased hallucinogenic mushroom diversity.</title>
        <authorList>
            <person name="Reynolds H.T."/>
            <person name="Vijayakumar V."/>
            <person name="Gluck-Thaler E."/>
            <person name="Korotkin H.B."/>
            <person name="Matheny P.B."/>
            <person name="Slot J.C."/>
        </authorList>
    </citation>
    <scope>NUCLEOTIDE SEQUENCE [LARGE SCALE GENOMIC DNA]</scope>
    <source>
        <strain evidence="8 9">2629</strain>
    </source>
</reference>